<proteinExistence type="predicted"/>
<evidence type="ECO:0000256" key="2">
    <source>
        <dbReference type="ARBA" id="ARBA00022884"/>
    </source>
</evidence>
<organism evidence="4">
    <name type="scientific">marine sediment metagenome</name>
    <dbReference type="NCBI Taxonomy" id="412755"/>
    <lineage>
        <taxon>unclassified sequences</taxon>
        <taxon>metagenomes</taxon>
        <taxon>ecological metagenomes</taxon>
    </lineage>
</organism>
<dbReference type="PROSITE" id="PS50886">
    <property type="entry name" value="TRBD"/>
    <property type="match status" value="1"/>
</dbReference>
<feature type="domain" description="TRNA-binding" evidence="3">
    <location>
        <begin position="39"/>
        <end position="152"/>
    </location>
</feature>
<comment type="caution">
    <text evidence="4">The sequence shown here is derived from an EMBL/GenBank/DDBJ whole genome shotgun (WGS) entry which is preliminary data.</text>
</comment>
<reference evidence="4" key="1">
    <citation type="journal article" date="2014" name="Front. Microbiol.">
        <title>High frequency of phylogenetically diverse reductive dehalogenase-homologous genes in deep subseafloor sedimentary metagenomes.</title>
        <authorList>
            <person name="Kawai M."/>
            <person name="Futagami T."/>
            <person name="Toyoda A."/>
            <person name="Takaki Y."/>
            <person name="Nishi S."/>
            <person name="Hori S."/>
            <person name="Arai W."/>
            <person name="Tsubouchi T."/>
            <person name="Morono Y."/>
            <person name="Uchiyama I."/>
            <person name="Ito T."/>
            <person name="Fujiyama A."/>
            <person name="Inagaki F."/>
            <person name="Takami H."/>
        </authorList>
    </citation>
    <scope>NUCLEOTIDE SEQUENCE</scope>
    <source>
        <strain evidence="4">Expedition CK06-06</strain>
    </source>
</reference>
<dbReference type="InterPro" id="IPR012340">
    <property type="entry name" value="NA-bd_OB-fold"/>
</dbReference>
<name>X1RB27_9ZZZZ</name>
<dbReference type="AlphaFoldDB" id="X1RB27"/>
<sequence length="154" mass="16324">MKVPLKWLKEYIDITLPPADLADRLTMAGIEAKGTQVIGGNWENIVIGQIVAINPHPNADRLTLPTIDLDTEQLTVVCGAPNLRIGDKIAFAHVGAELIDGHSGQTIRLTSAKIRGVDSSGMVCSEKELGISDSHEGIMVLPPDAPIGTPLADS</sequence>
<dbReference type="InterPro" id="IPR033714">
    <property type="entry name" value="tRNA_bind_bactPheRS"/>
</dbReference>
<dbReference type="Gene3D" id="2.40.50.140">
    <property type="entry name" value="Nucleic acid-binding proteins"/>
    <property type="match status" value="1"/>
</dbReference>
<dbReference type="InterPro" id="IPR009061">
    <property type="entry name" value="DNA-bd_dom_put_sf"/>
</dbReference>
<dbReference type="Pfam" id="PF01588">
    <property type="entry name" value="tRNA_bind"/>
    <property type="match status" value="1"/>
</dbReference>
<evidence type="ECO:0000259" key="3">
    <source>
        <dbReference type="PROSITE" id="PS50886"/>
    </source>
</evidence>
<keyword evidence="1" id="KW-0820">tRNA-binding</keyword>
<dbReference type="FunFam" id="2.40.50.140:FF:000045">
    <property type="entry name" value="Phenylalanine--tRNA ligase beta subunit"/>
    <property type="match status" value="1"/>
</dbReference>
<dbReference type="Gene3D" id="3.30.56.10">
    <property type="match status" value="1"/>
</dbReference>
<dbReference type="NCBIfam" id="NF045760">
    <property type="entry name" value="YtpR"/>
    <property type="match status" value="1"/>
</dbReference>
<dbReference type="GO" id="GO:0000049">
    <property type="term" value="F:tRNA binding"/>
    <property type="evidence" value="ECO:0007669"/>
    <property type="project" value="UniProtKB-KW"/>
</dbReference>
<dbReference type="EMBL" id="BARV01040310">
    <property type="protein sequence ID" value="GAI52789.1"/>
    <property type="molecule type" value="Genomic_DNA"/>
</dbReference>
<feature type="non-terminal residue" evidence="4">
    <location>
        <position position="154"/>
    </location>
</feature>
<dbReference type="SUPFAM" id="SSF50249">
    <property type="entry name" value="Nucleic acid-binding proteins"/>
    <property type="match status" value="1"/>
</dbReference>
<evidence type="ECO:0000256" key="1">
    <source>
        <dbReference type="ARBA" id="ARBA00022555"/>
    </source>
</evidence>
<gene>
    <name evidence="4" type="ORF">S06H3_61463</name>
</gene>
<dbReference type="InterPro" id="IPR002547">
    <property type="entry name" value="tRNA-bd_dom"/>
</dbReference>
<accession>X1RB27</accession>
<protein>
    <recommendedName>
        <fullName evidence="3">tRNA-binding domain-containing protein</fullName>
    </recommendedName>
</protein>
<dbReference type="CDD" id="cd02796">
    <property type="entry name" value="tRNA_bind_bactPheRS"/>
    <property type="match status" value="1"/>
</dbReference>
<evidence type="ECO:0000313" key="4">
    <source>
        <dbReference type="EMBL" id="GAI52789.1"/>
    </source>
</evidence>
<dbReference type="SUPFAM" id="SSF46955">
    <property type="entry name" value="Putative DNA-binding domain"/>
    <property type="match status" value="1"/>
</dbReference>
<keyword evidence="2" id="KW-0694">RNA-binding</keyword>